<accession>A0A5N5GXV1</accession>
<proteinExistence type="predicted"/>
<name>A0A5N5GXV1_9ROSA</name>
<keyword evidence="2" id="KW-1185">Reference proteome</keyword>
<reference evidence="1 2" key="3">
    <citation type="submission" date="2019-11" db="EMBL/GenBank/DDBJ databases">
        <title>A de novo genome assembly of a pear dwarfing rootstock.</title>
        <authorList>
            <person name="Wang F."/>
            <person name="Wang J."/>
            <person name="Li S."/>
            <person name="Zhang Y."/>
            <person name="Fang M."/>
            <person name="Ma L."/>
            <person name="Zhao Y."/>
            <person name="Jiang S."/>
        </authorList>
    </citation>
    <scope>NUCLEOTIDE SEQUENCE [LARGE SCALE GENOMIC DNA]</scope>
    <source>
        <strain evidence="1">S2</strain>
        <tissue evidence="1">Leaf</tissue>
    </source>
</reference>
<reference evidence="1 2" key="1">
    <citation type="submission" date="2019-09" db="EMBL/GenBank/DDBJ databases">
        <authorList>
            <person name="Ou C."/>
        </authorList>
    </citation>
    <scope>NUCLEOTIDE SEQUENCE [LARGE SCALE GENOMIC DNA]</scope>
    <source>
        <strain evidence="1">S2</strain>
        <tissue evidence="1">Leaf</tissue>
    </source>
</reference>
<dbReference type="EMBL" id="SMOL01000401">
    <property type="protein sequence ID" value="KAB2617930.1"/>
    <property type="molecule type" value="Genomic_DNA"/>
</dbReference>
<dbReference type="AlphaFoldDB" id="A0A5N5GXV1"/>
<dbReference type="Proteomes" id="UP000327157">
    <property type="component" value="Chromosome 15"/>
</dbReference>
<evidence type="ECO:0000313" key="2">
    <source>
        <dbReference type="Proteomes" id="UP000327157"/>
    </source>
</evidence>
<organism evidence="1 2">
    <name type="scientific">Pyrus ussuriensis x Pyrus communis</name>
    <dbReference type="NCBI Taxonomy" id="2448454"/>
    <lineage>
        <taxon>Eukaryota</taxon>
        <taxon>Viridiplantae</taxon>
        <taxon>Streptophyta</taxon>
        <taxon>Embryophyta</taxon>
        <taxon>Tracheophyta</taxon>
        <taxon>Spermatophyta</taxon>
        <taxon>Magnoliopsida</taxon>
        <taxon>eudicotyledons</taxon>
        <taxon>Gunneridae</taxon>
        <taxon>Pentapetalae</taxon>
        <taxon>rosids</taxon>
        <taxon>fabids</taxon>
        <taxon>Rosales</taxon>
        <taxon>Rosaceae</taxon>
        <taxon>Amygdaloideae</taxon>
        <taxon>Maleae</taxon>
        <taxon>Pyrus</taxon>
    </lineage>
</organism>
<comment type="caution">
    <text evidence="1">The sequence shown here is derived from an EMBL/GenBank/DDBJ whole genome shotgun (WGS) entry which is preliminary data.</text>
</comment>
<reference evidence="2" key="2">
    <citation type="submission" date="2019-10" db="EMBL/GenBank/DDBJ databases">
        <title>A de novo genome assembly of a pear dwarfing rootstock.</title>
        <authorList>
            <person name="Wang F."/>
            <person name="Wang J."/>
            <person name="Li S."/>
            <person name="Zhang Y."/>
            <person name="Fang M."/>
            <person name="Ma L."/>
            <person name="Zhao Y."/>
            <person name="Jiang S."/>
        </authorList>
    </citation>
    <scope>NUCLEOTIDE SEQUENCE [LARGE SCALE GENOMIC DNA]</scope>
</reference>
<evidence type="ECO:0000313" key="1">
    <source>
        <dbReference type="EMBL" id="KAB2617930.1"/>
    </source>
</evidence>
<protein>
    <submittedName>
        <fullName evidence="1">Uncharacterized protein</fullName>
    </submittedName>
</protein>
<gene>
    <name evidence="1" type="ORF">D8674_013799</name>
</gene>
<sequence length="119" mass="13611">MIQKKEYLANLSKQQRDVPLEELTTNQEVSLQLLMDEVGRWKGKEVRDQRECRVREVRGSSSLAGSNLLTETNSKLQWAGRELAGYKEVGERVQEEATCLAHATTKDQESVRLYFVVVV</sequence>